<reference evidence="1 2" key="1">
    <citation type="journal article" date="2017" name="Curr. Biol.">
        <title>Genome architecture and evolution of a unichromosomal asexual nematode.</title>
        <authorList>
            <person name="Fradin H."/>
            <person name="Zegar C."/>
            <person name="Gutwein M."/>
            <person name="Lucas J."/>
            <person name="Kovtun M."/>
            <person name="Corcoran D."/>
            <person name="Baugh L.R."/>
            <person name="Kiontke K."/>
            <person name="Gunsalus K."/>
            <person name="Fitch D.H."/>
            <person name="Piano F."/>
        </authorList>
    </citation>
    <scope>NUCLEOTIDE SEQUENCE [LARGE SCALE GENOMIC DNA]</scope>
    <source>
        <strain evidence="1">PF1309</strain>
    </source>
</reference>
<sequence>MTHNFLSHLDLNLTAGDSVGHHLENVVVLFLLLVEQNRVLFLQLLEGHSNVVHLVRNRLLRHFQGLALCRQSVDFLLVVLADSVGLFLNNANLVLESHLLFSNQQLQLLFTSSLSSSPTSFLSVAAPLAASAAACNSATCSRNFSTSSDCQSALRSSRDESGLANSSEFSSTRIAFSSFFFSSCSSA</sequence>
<accession>A0A2A2LAD6</accession>
<keyword evidence="2" id="KW-1185">Reference proteome</keyword>
<dbReference type="Proteomes" id="UP000218231">
    <property type="component" value="Unassembled WGS sequence"/>
</dbReference>
<name>A0A2A2LAD6_9BILA</name>
<dbReference type="EMBL" id="LIAE01006995">
    <property type="protein sequence ID" value="PAV83122.1"/>
    <property type="molecule type" value="Genomic_DNA"/>
</dbReference>
<evidence type="ECO:0000313" key="2">
    <source>
        <dbReference type="Proteomes" id="UP000218231"/>
    </source>
</evidence>
<protein>
    <submittedName>
        <fullName evidence="1">Uncharacterized protein</fullName>
    </submittedName>
</protein>
<dbReference type="AlphaFoldDB" id="A0A2A2LAD6"/>
<evidence type="ECO:0000313" key="1">
    <source>
        <dbReference type="EMBL" id="PAV83122.1"/>
    </source>
</evidence>
<gene>
    <name evidence="1" type="ORF">WR25_02789</name>
</gene>
<comment type="caution">
    <text evidence="1">The sequence shown here is derived from an EMBL/GenBank/DDBJ whole genome shotgun (WGS) entry which is preliminary data.</text>
</comment>
<proteinExistence type="predicted"/>
<organism evidence="1 2">
    <name type="scientific">Diploscapter pachys</name>
    <dbReference type="NCBI Taxonomy" id="2018661"/>
    <lineage>
        <taxon>Eukaryota</taxon>
        <taxon>Metazoa</taxon>
        <taxon>Ecdysozoa</taxon>
        <taxon>Nematoda</taxon>
        <taxon>Chromadorea</taxon>
        <taxon>Rhabditida</taxon>
        <taxon>Rhabditina</taxon>
        <taxon>Rhabditomorpha</taxon>
        <taxon>Rhabditoidea</taxon>
        <taxon>Rhabditidae</taxon>
        <taxon>Diploscapter</taxon>
    </lineage>
</organism>